<dbReference type="AlphaFoldDB" id="A0A6L7HZS7"/>
<keyword evidence="1" id="KW-1133">Transmembrane helix</keyword>
<keyword evidence="1" id="KW-0812">Transmembrane</keyword>
<evidence type="ECO:0008006" key="4">
    <source>
        <dbReference type="Google" id="ProtNLM"/>
    </source>
</evidence>
<organism evidence="2 3">
    <name type="scientific">Shewanella insulae</name>
    <dbReference type="NCBI Taxonomy" id="2681496"/>
    <lineage>
        <taxon>Bacteria</taxon>
        <taxon>Pseudomonadati</taxon>
        <taxon>Pseudomonadota</taxon>
        <taxon>Gammaproteobacteria</taxon>
        <taxon>Alteromonadales</taxon>
        <taxon>Shewanellaceae</taxon>
        <taxon>Shewanella</taxon>
    </lineage>
</organism>
<evidence type="ECO:0000313" key="3">
    <source>
        <dbReference type="Proteomes" id="UP000474778"/>
    </source>
</evidence>
<keyword evidence="1" id="KW-0472">Membrane</keyword>
<evidence type="ECO:0000313" key="2">
    <source>
        <dbReference type="EMBL" id="MXR69756.1"/>
    </source>
</evidence>
<feature type="transmembrane region" description="Helical" evidence="1">
    <location>
        <begin position="7"/>
        <end position="28"/>
    </location>
</feature>
<reference evidence="2 3" key="1">
    <citation type="submission" date="2019-12" db="EMBL/GenBank/DDBJ databases">
        <title>Shewanella insulae sp. nov., isolated from a tidal flat.</title>
        <authorList>
            <person name="Yoon J.-H."/>
        </authorList>
    </citation>
    <scope>NUCLEOTIDE SEQUENCE [LARGE SCALE GENOMIC DNA]</scope>
    <source>
        <strain evidence="2 3">JBTF-M18</strain>
    </source>
</reference>
<name>A0A6L7HZS7_9GAMM</name>
<dbReference type="EMBL" id="WRPA01000012">
    <property type="protein sequence ID" value="MXR69756.1"/>
    <property type="molecule type" value="Genomic_DNA"/>
</dbReference>
<proteinExistence type="predicted"/>
<protein>
    <recommendedName>
        <fullName evidence="4">DUF4760 domain-containing protein</fullName>
    </recommendedName>
</protein>
<accession>A0A6L7HZS7</accession>
<comment type="caution">
    <text evidence="2">The sequence shown here is derived from an EMBL/GenBank/DDBJ whole genome shotgun (WGS) entry which is preliminary data.</text>
</comment>
<evidence type="ECO:0000256" key="1">
    <source>
        <dbReference type="SAM" id="Phobius"/>
    </source>
</evidence>
<feature type="transmembrane region" description="Helical" evidence="1">
    <location>
        <begin position="40"/>
        <end position="58"/>
    </location>
</feature>
<dbReference type="Proteomes" id="UP000474778">
    <property type="component" value="Unassembled WGS sequence"/>
</dbReference>
<gene>
    <name evidence="2" type="ORF">GNT65_13925</name>
</gene>
<sequence>MKDYQPELYGFLLAIGLLNLWYLTGVAIEESVLPKNYDFVIKFFTVGVGGFAGAYSAFKLKSYQDRLSEEQRRVSALNWALFILIRKYNAIENMKASMDKYERPFDRAFSLPAMVPAPYDELKIEVNELSFLVDFDKANFLMELSLEQDRFRQAMRAIEIRNEFYVGEIQPALSHYALNGRPLPLAEFQEKLGERLFEGAINGAENMYEHVYKTSDTLDKMIQSFREVAKELYPGKKFVGWIKKT</sequence>
<keyword evidence="3" id="KW-1185">Reference proteome</keyword>
<dbReference type="RefSeq" id="WP_160797177.1">
    <property type="nucleotide sequence ID" value="NZ_WRPA01000012.1"/>
</dbReference>